<evidence type="ECO:0000313" key="2">
    <source>
        <dbReference type="Proteomes" id="UP000094224"/>
    </source>
</evidence>
<evidence type="ECO:0000313" key="1">
    <source>
        <dbReference type="EMBL" id="ODR06861.1"/>
    </source>
</evidence>
<name>A0A1E3SXM1_9MYCO</name>
<keyword evidence="2" id="KW-1185">Reference proteome</keyword>
<protein>
    <submittedName>
        <fullName evidence="1">Uncharacterized protein</fullName>
    </submittedName>
</protein>
<dbReference type="RefSeq" id="WP_069400274.1">
    <property type="nucleotide sequence ID" value="NZ_MIHC01000015.1"/>
</dbReference>
<accession>A0A1E3SXM1</accession>
<proteinExistence type="predicted"/>
<gene>
    <name evidence="1" type="ORF">BHQ21_10745</name>
</gene>
<dbReference type="Proteomes" id="UP000094224">
    <property type="component" value="Unassembled WGS sequence"/>
</dbReference>
<comment type="caution">
    <text evidence="1">The sequence shown here is derived from an EMBL/GenBank/DDBJ whole genome shotgun (WGS) entry which is preliminary data.</text>
</comment>
<dbReference type="AlphaFoldDB" id="A0A1E3SXM1"/>
<dbReference type="EMBL" id="MIHC01000015">
    <property type="protein sequence ID" value="ODR06861.1"/>
    <property type="molecule type" value="Genomic_DNA"/>
</dbReference>
<sequence length="223" mass="24816">MQDAAEPPPRRSRRDLVKELSLGMVAFGADARNLTSQGNLTPAQTRRLLPAGLVAAIGGELVASMAYLAMGRWAYASAALVRQLVEVEYLAWAVTNDPDDAWEWLKSDRQTRLQRWQPGKIRQRSDGRFPNSDYHAHCEAGGHPVPEPAMNILDHRDQWVELSLYEAAVHGTATWHYLVQAVGDAPVTAAERHHRLIDEAHNVWRRTETLDRGFPGPANGSDA</sequence>
<organism evidence="1 2">
    <name type="scientific">Mycobacterium sherrisii</name>
    <dbReference type="NCBI Taxonomy" id="243061"/>
    <lineage>
        <taxon>Bacteria</taxon>
        <taxon>Bacillati</taxon>
        <taxon>Actinomycetota</taxon>
        <taxon>Actinomycetes</taxon>
        <taxon>Mycobacteriales</taxon>
        <taxon>Mycobacteriaceae</taxon>
        <taxon>Mycobacterium</taxon>
        <taxon>Mycobacterium simiae complex</taxon>
    </lineage>
</organism>
<reference evidence="2" key="1">
    <citation type="submission" date="2016-09" db="EMBL/GenBank/DDBJ databases">
        <authorList>
            <person name="Greninger A.L."/>
            <person name="Jerome K.R."/>
            <person name="Mcnair B."/>
            <person name="Wallis C."/>
            <person name="Fang F."/>
        </authorList>
    </citation>
    <scope>NUCLEOTIDE SEQUENCE [LARGE SCALE GENOMIC DNA]</scope>
    <source>
        <strain evidence="2">BC1_M4</strain>
    </source>
</reference>